<proteinExistence type="inferred from homology"/>
<evidence type="ECO:0000256" key="5">
    <source>
        <dbReference type="ARBA" id="ARBA00022842"/>
    </source>
</evidence>
<gene>
    <name evidence="14" type="primary">yjjX</name>
    <name evidence="14" type="ORF">V3330_06820</name>
</gene>
<name>A0AAW9RFZ5_9GAMM</name>
<dbReference type="FunFam" id="3.90.950.10:FF:000002">
    <property type="entry name" value="Inosine/xanthosine triphosphatase"/>
    <property type="match status" value="1"/>
</dbReference>
<dbReference type="GO" id="GO:0009117">
    <property type="term" value="P:nucleotide metabolic process"/>
    <property type="evidence" value="ECO:0007669"/>
    <property type="project" value="UniProtKB-KW"/>
</dbReference>
<dbReference type="Proteomes" id="UP001359886">
    <property type="component" value="Unassembled WGS sequence"/>
</dbReference>
<evidence type="ECO:0000256" key="12">
    <source>
        <dbReference type="SAM" id="MobiDB-lite"/>
    </source>
</evidence>
<dbReference type="Gene3D" id="3.90.950.10">
    <property type="match status" value="1"/>
</dbReference>
<dbReference type="PANTHER" id="PTHR34699">
    <property type="match status" value="1"/>
</dbReference>
<evidence type="ECO:0000259" key="13">
    <source>
        <dbReference type="Pfam" id="PF01931"/>
    </source>
</evidence>
<comment type="catalytic activity">
    <reaction evidence="8 11">
        <text>ITP + H2O = IDP + phosphate + H(+)</text>
        <dbReference type="Rhea" id="RHEA:28330"/>
        <dbReference type="ChEBI" id="CHEBI:15377"/>
        <dbReference type="ChEBI" id="CHEBI:15378"/>
        <dbReference type="ChEBI" id="CHEBI:43474"/>
        <dbReference type="ChEBI" id="CHEBI:58280"/>
        <dbReference type="ChEBI" id="CHEBI:61402"/>
        <dbReference type="EC" id="3.6.1.73"/>
    </reaction>
</comment>
<dbReference type="SUPFAM" id="SSF52972">
    <property type="entry name" value="ITPase-like"/>
    <property type="match status" value="1"/>
</dbReference>
<dbReference type="NCBIfam" id="NF003459">
    <property type="entry name" value="PRK05074.1"/>
    <property type="match status" value="1"/>
</dbReference>
<comment type="catalytic activity">
    <reaction evidence="9 11">
        <text>XTP + H2O = XDP + phosphate + H(+)</text>
        <dbReference type="Rhea" id="RHEA:28406"/>
        <dbReference type="ChEBI" id="CHEBI:15377"/>
        <dbReference type="ChEBI" id="CHEBI:15378"/>
        <dbReference type="ChEBI" id="CHEBI:43474"/>
        <dbReference type="ChEBI" id="CHEBI:59884"/>
        <dbReference type="ChEBI" id="CHEBI:61314"/>
        <dbReference type="EC" id="3.6.1.73"/>
    </reaction>
</comment>
<dbReference type="InterPro" id="IPR026533">
    <property type="entry name" value="NTPase/PRRC1"/>
</dbReference>
<keyword evidence="3 11" id="KW-0547">Nucleotide-binding</keyword>
<evidence type="ECO:0000256" key="1">
    <source>
        <dbReference type="ARBA" id="ARBA00001936"/>
    </source>
</evidence>
<dbReference type="NCBIfam" id="TIGR00258">
    <property type="entry name" value="inosine/xanthosine triphosphatase"/>
    <property type="match status" value="1"/>
</dbReference>
<dbReference type="HAMAP" id="MF_00648">
    <property type="entry name" value="Non_canon_purine_NTPase_YjjX"/>
    <property type="match status" value="1"/>
</dbReference>
<feature type="binding site" evidence="11">
    <location>
        <position position="67"/>
    </location>
    <ligand>
        <name>Mg(2+)</name>
        <dbReference type="ChEBI" id="CHEBI:18420"/>
    </ligand>
</feature>
<dbReference type="PANTHER" id="PTHR34699:SF2">
    <property type="entry name" value="NON-CANONICAL PURINE NTP PHOSPHATASE_PRRC1 DOMAIN-CONTAINING PROTEIN"/>
    <property type="match status" value="1"/>
</dbReference>
<evidence type="ECO:0000256" key="8">
    <source>
        <dbReference type="ARBA" id="ARBA00048174"/>
    </source>
</evidence>
<dbReference type="GO" id="GO:0103023">
    <property type="term" value="F:ITPase activity"/>
    <property type="evidence" value="ECO:0007669"/>
    <property type="project" value="UniProtKB-EC"/>
</dbReference>
<comment type="caution">
    <text evidence="14">The sequence shown here is derived from an EMBL/GenBank/DDBJ whole genome shotgun (WGS) entry which is preliminary data.</text>
</comment>
<keyword evidence="5 11" id="KW-0460">Magnesium</keyword>
<sequence>MRIVVASNNPVKLRAVELAFGRCFAGSALELQAVSVASGVSEQPMSDQETRRGARNRAAAARDAMPDADYWVGLEGGLESLGDALYASAWMTVIRADGASGNARTPTLPLPPAIADLIASGMELGDANDAVFGTTNSKQGSGAFGLLTGQRLTRESVYAETLTLALIPLIHELWSGGTGHRRVPPPSSDTDGV</sequence>
<dbReference type="GO" id="GO:0006772">
    <property type="term" value="P:thiamine metabolic process"/>
    <property type="evidence" value="ECO:0007669"/>
    <property type="project" value="TreeGrafter"/>
</dbReference>
<keyword evidence="4 11" id="KW-0378">Hydrolase</keyword>
<accession>A0AAW9RFZ5</accession>
<comment type="subunit">
    <text evidence="11">Homodimer.</text>
</comment>
<dbReference type="Pfam" id="PF01931">
    <property type="entry name" value="NTPase_I-T"/>
    <property type="match status" value="1"/>
</dbReference>
<comment type="caution">
    <text evidence="11">Lacks conserved residue(s) required for the propagation of feature annotation.</text>
</comment>
<feature type="binding site" evidence="11">
    <location>
        <begin position="67"/>
        <end position="68"/>
    </location>
    <ligand>
        <name>substrate</name>
    </ligand>
</feature>
<comment type="similarity">
    <text evidence="10 11">Belongs to the YjjX NTPase family.</text>
</comment>
<evidence type="ECO:0000256" key="3">
    <source>
        <dbReference type="ARBA" id="ARBA00022741"/>
    </source>
</evidence>
<evidence type="ECO:0000313" key="14">
    <source>
        <dbReference type="EMBL" id="MEJ8567335.1"/>
    </source>
</evidence>
<dbReference type="InterPro" id="IPR029001">
    <property type="entry name" value="ITPase-like_fam"/>
</dbReference>
<evidence type="ECO:0000313" key="15">
    <source>
        <dbReference type="Proteomes" id="UP001359886"/>
    </source>
</evidence>
<feature type="domain" description="Non-canonical purine NTP phosphatase/PRRC1" evidence="13">
    <location>
        <begin position="6"/>
        <end position="170"/>
    </location>
</feature>
<evidence type="ECO:0000256" key="9">
    <source>
        <dbReference type="ARBA" id="ARBA00048781"/>
    </source>
</evidence>
<organism evidence="14 15">
    <name type="scientific">Elongatibacter sediminis</name>
    <dbReference type="NCBI Taxonomy" id="3119006"/>
    <lineage>
        <taxon>Bacteria</taxon>
        <taxon>Pseudomonadati</taxon>
        <taxon>Pseudomonadota</taxon>
        <taxon>Gammaproteobacteria</taxon>
        <taxon>Chromatiales</taxon>
        <taxon>Wenzhouxiangellaceae</taxon>
        <taxon>Elongatibacter</taxon>
    </lineage>
</organism>
<evidence type="ECO:0000256" key="11">
    <source>
        <dbReference type="HAMAP-Rule" id="MF_00648"/>
    </source>
</evidence>
<comment type="cofactor">
    <cofactor evidence="1">
        <name>Mn(2+)</name>
        <dbReference type="ChEBI" id="CHEBI:29035"/>
    </cofactor>
</comment>
<dbReference type="EMBL" id="JAZHOG010000004">
    <property type="protein sequence ID" value="MEJ8567335.1"/>
    <property type="molecule type" value="Genomic_DNA"/>
</dbReference>
<evidence type="ECO:0000256" key="10">
    <source>
        <dbReference type="ARBA" id="ARBA00060855"/>
    </source>
</evidence>
<keyword evidence="2 11" id="KW-0479">Metal-binding</keyword>
<dbReference type="GO" id="GO:0000166">
    <property type="term" value="F:nucleotide binding"/>
    <property type="evidence" value="ECO:0007669"/>
    <property type="project" value="UniProtKB-KW"/>
</dbReference>
<comment type="cofactor">
    <cofactor evidence="11">
        <name>Mg(2+)</name>
        <dbReference type="ChEBI" id="CHEBI:18420"/>
    </cofactor>
    <cofactor evidence="11">
        <name>Mn(2+)</name>
        <dbReference type="ChEBI" id="CHEBI:29035"/>
    </cofactor>
    <text evidence="11">Binds 1 divalent metal cation per subunit; can use either Mg(2+) or Mn(2+).</text>
</comment>
<dbReference type="EC" id="3.6.1.73" evidence="11"/>
<comment type="function">
    <text evidence="11">Phosphatase that hydrolyzes non-canonical purine nucleotides such as XTP and ITP to their respective diphosphate derivatives. Probably excludes non-canonical purines from DNA/RNA precursor pool, thus preventing their incorporation into DNA/RNA and avoiding chromosomal lesions.</text>
</comment>
<evidence type="ECO:0000256" key="7">
    <source>
        <dbReference type="ARBA" id="ARBA00023211"/>
    </source>
</evidence>
<protein>
    <recommendedName>
        <fullName evidence="11">Inosine/xanthosine triphosphatase</fullName>
        <shortName evidence="11">ITPase/XTPase</shortName>
        <ecNumber evidence="11">3.6.1.73</ecNumber>
    </recommendedName>
    <alternativeName>
        <fullName evidence="11">Non-canonical purine NTP phosphatase</fullName>
    </alternativeName>
    <alternativeName>
        <fullName evidence="11">Non-standard purine NTP phosphatase</fullName>
    </alternativeName>
    <alternativeName>
        <fullName evidence="11">Nucleoside-triphosphate phosphatase</fullName>
        <shortName evidence="11">NTPase</shortName>
    </alternativeName>
</protein>
<dbReference type="InterPro" id="IPR002786">
    <property type="entry name" value="Non_canon_purine_NTPase"/>
</dbReference>
<dbReference type="GO" id="GO:0046872">
    <property type="term" value="F:metal ion binding"/>
    <property type="evidence" value="ECO:0007669"/>
    <property type="project" value="UniProtKB-KW"/>
</dbReference>
<evidence type="ECO:0000256" key="2">
    <source>
        <dbReference type="ARBA" id="ARBA00022723"/>
    </source>
</evidence>
<evidence type="ECO:0000256" key="4">
    <source>
        <dbReference type="ARBA" id="ARBA00022801"/>
    </source>
</evidence>
<keyword evidence="6 11" id="KW-0546">Nucleotide metabolism</keyword>
<feature type="region of interest" description="Disordered" evidence="12">
    <location>
        <begin position="39"/>
        <end position="59"/>
    </location>
</feature>
<keyword evidence="15" id="KW-1185">Reference proteome</keyword>
<keyword evidence="7 11" id="KW-0464">Manganese</keyword>
<dbReference type="InterPro" id="IPR050299">
    <property type="entry name" value="YjjX_NTPase"/>
</dbReference>
<reference evidence="14 15" key="1">
    <citation type="submission" date="2024-02" db="EMBL/GenBank/DDBJ databases">
        <title>A novel Wenzhouxiangellaceae bacterium, isolated from coastal sediments.</title>
        <authorList>
            <person name="Du Z.-J."/>
            <person name="Ye Y.-Q."/>
            <person name="Zhang X.-Y."/>
        </authorList>
    </citation>
    <scope>NUCLEOTIDE SEQUENCE [LARGE SCALE GENOMIC DNA]</scope>
    <source>
        <strain evidence="14 15">CH-27</strain>
    </source>
</reference>
<evidence type="ECO:0000256" key="6">
    <source>
        <dbReference type="ARBA" id="ARBA00023080"/>
    </source>
</evidence>
<dbReference type="AlphaFoldDB" id="A0AAW9RFZ5"/>